<dbReference type="EMBL" id="JACGCM010002329">
    <property type="protein sequence ID" value="KAF6141303.1"/>
    <property type="molecule type" value="Genomic_DNA"/>
</dbReference>
<accession>A0A7J7LF97</accession>
<reference evidence="2 3" key="1">
    <citation type="journal article" date="2020" name="IScience">
        <title>Genome Sequencing of the Endangered Kingdonia uniflora (Circaeasteraceae, Ranunculales) Reveals Potential Mechanisms of Evolutionary Specialization.</title>
        <authorList>
            <person name="Sun Y."/>
            <person name="Deng T."/>
            <person name="Zhang A."/>
            <person name="Moore M.J."/>
            <person name="Landis J.B."/>
            <person name="Lin N."/>
            <person name="Zhang H."/>
            <person name="Zhang X."/>
            <person name="Huang J."/>
            <person name="Zhang X."/>
            <person name="Sun H."/>
            <person name="Wang H."/>
        </authorList>
    </citation>
    <scope>NUCLEOTIDE SEQUENCE [LARGE SCALE GENOMIC DNA]</scope>
    <source>
        <strain evidence="2">TB1705</strain>
        <tissue evidence="2">Leaf</tissue>
    </source>
</reference>
<dbReference type="OrthoDB" id="377534at2759"/>
<dbReference type="InterPro" id="IPR044630">
    <property type="entry name" value="SPA1/2/3/4"/>
</dbReference>
<dbReference type="Proteomes" id="UP000541444">
    <property type="component" value="Unassembled WGS sequence"/>
</dbReference>
<dbReference type="PANTHER" id="PTHR44218">
    <property type="entry name" value="PROTEIN SPA1-RELATED 2"/>
    <property type="match status" value="1"/>
</dbReference>
<dbReference type="GO" id="GO:0009640">
    <property type="term" value="P:photomorphogenesis"/>
    <property type="evidence" value="ECO:0007669"/>
    <property type="project" value="InterPro"/>
</dbReference>
<evidence type="ECO:0000256" key="1">
    <source>
        <dbReference type="SAM" id="Coils"/>
    </source>
</evidence>
<feature type="coiled-coil region" evidence="1">
    <location>
        <begin position="266"/>
        <end position="314"/>
    </location>
</feature>
<dbReference type="InterPro" id="IPR015943">
    <property type="entry name" value="WD40/YVTN_repeat-like_dom_sf"/>
</dbReference>
<keyword evidence="1" id="KW-0175">Coiled coil</keyword>
<name>A0A7J7LF97_9MAGN</name>
<dbReference type="AlphaFoldDB" id="A0A7J7LF97"/>
<organism evidence="2 3">
    <name type="scientific">Kingdonia uniflora</name>
    <dbReference type="NCBI Taxonomy" id="39325"/>
    <lineage>
        <taxon>Eukaryota</taxon>
        <taxon>Viridiplantae</taxon>
        <taxon>Streptophyta</taxon>
        <taxon>Embryophyta</taxon>
        <taxon>Tracheophyta</taxon>
        <taxon>Spermatophyta</taxon>
        <taxon>Magnoliopsida</taxon>
        <taxon>Ranunculales</taxon>
        <taxon>Circaeasteraceae</taxon>
        <taxon>Kingdonia</taxon>
    </lineage>
</organism>
<evidence type="ECO:0000313" key="3">
    <source>
        <dbReference type="Proteomes" id="UP000541444"/>
    </source>
</evidence>
<proteinExistence type="predicted"/>
<protein>
    <submittedName>
        <fullName evidence="2">Uncharacterized protein</fullName>
    </submittedName>
</protein>
<dbReference type="PANTHER" id="PTHR44218:SF6">
    <property type="entry name" value="PROTEIN SUPPRESSOR OF PHYA-105 1"/>
    <property type="match status" value="1"/>
</dbReference>
<keyword evidence="3" id="KW-1185">Reference proteome</keyword>
<comment type="caution">
    <text evidence="2">The sequence shown here is derived from an EMBL/GenBank/DDBJ whole genome shotgun (WGS) entry which is preliminary data.</text>
</comment>
<gene>
    <name evidence="2" type="ORF">GIB67_024387</name>
</gene>
<dbReference type="Gene3D" id="2.130.10.10">
    <property type="entry name" value="YVTN repeat-like/Quinoprotein amine dehydrogenase"/>
    <property type="match status" value="1"/>
</dbReference>
<evidence type="ECO:0000313" key="2">
    <source>
        <dbReference type="EMBL" id="KAF6141303.1"/>
    </source>
</evidence>
<sequence>MLITQASPSKDPLRLEAFPRATSQSNMIEARLIINIDQLENAYFTMISQNPDDRLRIFFDGLCKYARYSTFEVCETLRNADLCISDNVICSLSFDRDGDFFTVAGVPKKIKIFDIHNLLDDSINIYYQASALSHGYPTSVNTHGGTRARLTISEQELQREIGARRCEKTELIVRRFIGRQITMESAYRVCDTGNYCAYPAFLTRGNNNFDVFELENSDENQCNQEKNEPKEFEDPHLEDLYSQTLAKCTKLGKLNKVLKDQVNILTSELQERTESTSHEIEVLENEKQGLHDKVVLLKKEINDEKEKMKSTLDEFYSAKLDVVLSQHKLQKFYHGAMNIDKMLCMGKLDSDKRGLGYEESLSKAKAPQITKFVKATAFTSMSKHNALSTTHDHSKRASYSKINYCNLCGRRGHIAFFCRFVGYYQSHAFSNSGYKYNSNVISTNVKSNNVSRFFAQKTTGRGTLRSIWV</sequence>